<dbReference type="CDD" id="cd00143">
    <property type="entry name" value="PP2Cc"/>
    <property type="match status" value="1"/>
</dbReference>
<dbReference type="KEGG" id="azc:AZC_2583"/>
<accession>A8IAY9</accession>
<dbReference type="HOGENOM" id="CLU_034545_0_3_5"/>
<reference evidence="2 3" key="1">
    <citation type="journal article" date="2007" name="Appl. Environ. Microbiol.">
        <title>Rhizobial factors required for stem nodule maturation and maintenance in Sesbania rostrata-Azorhizobium caulinodans ORS571 symbiosis.</title>
        <authorList>
            <person name="Suzuki S."/>
            <person name="Aono T."/>
            <person name="Lee KB."/>
            <person name="Suzuki T."/>
            <person name="Liu CT."/>
            <person name="Miwa H."/>
            <person name="Wakao S."/>
            <person name="Iki T."/>
            <person name="Oyaizu H."/>
        </authorList>
    </citation>
    <scope>NUCLEOTIDE SEQUENCE [LARGE SCALE GENOMIC DNA]</scope>
    <source>
        <strain evidence="3">ATCC 43989 / DSM 5975 / JCM 20966 / LMG 6465 / NBRC 14845 / NCIMB 13405 / ORS 571</strain>
    </source>
</reference>
<dbReference type="eggNOG" id="COG0631">
    <property type="taxonomic scope" value="Bacteria"/>
</dbReference>
<dbReference type="SUPFAM" id="SSF81606">
    <property type="entry name" value="PP2C-like"/>
    <property type="match status" value="1"/>
</dbReference>
<dbReference type="InterPro" id="IPR036457">
    <property type="entry name" value="PPM-type-like_dom_sf"/>
</dbReference>
<dbReference type="SMART" id="SM00331">
    <property type="entry name" value="PP2C_SIG"/>
    <property type="match status" value="1"/>
</dbReference>
<reference evidence="2 3" key="5">
    <citation type="journal article" date="2010" name="Appl. Environ. Microbiol.">
        <title>phrR-like gene praR of Azorhizobium caulinodans ORS571 is essential for symbiosis with Sesbania rostrata and is involved in expression of reb genes.</title>
        <authorList>
            <person name="Akiba N."/>
            <person name="Aono T."/>
            <person name="Toyazaki H."/>
            <person name="Sato S."/>
            <person name="Oyaizu H."/>
        </authorList>
    </citation>
    <scope>NUCLEOTIDE SEQUENCE [LARGE SCALE GENOMIC DNA]</scope>
    <source>
        <strain evidence="3">ATCC 43989 / DSM 5975 / JCM 20966 / LMG 6465 / NBRC 14845 / NCIMB 13405 / ORS 571</strain>
    </source>
</reference>
<reference evidence="2 3" key="6">
    <citation type="journal article" date="2011" name="Appl. Environ. Microbiol.">
        <title>Involvement of the azorhizobial chromosome partition gene (parA) in the onset of bacteroid differentiation during Sesbania rostrata stem nodule development.</title>
        <authorList>
            <person name="Liu CT."/>
            <person name="Lee KB."/>
            <person name="Wang YS."/>
            <person name="Peng MH."/>
            <person name="Lee KT."/>
            <person name="Suzuki S."/>
            <person name="Suzuki T."/>
            <person name="Oyaizu H."/>
        </authorList>
    </citation>
    <scope>NUCLEOTIDE SEQUENCE [LARGE SCALE GENOMIC DNA]</scope>
    <source>
        <strain evidence="3">ATCC 43989 / DSM 5975 / JCM 20966 / LMG 6465 / NBRC 14845 / NCIMB 13405 / ORS 571</strain>
    </source>
</reference>
<reference evidence="3" key="2">
    <citation type="submission" date="2007-04" db="EMBL/GenBank/DDBJ databases">
        <title>Complete genome sequence of the nitrogen-fixing bacterium Azorhizobium caulinodans ORS571.</title>
        <authorList>
            <person name="Lee K.B."/>
            <person name="Backer P.D."/>
            <person name="Aono T."/>
            <person name="Liu C.T."/>
            <person name="Suzuki S."/>
            <person name="Suzuki T."/>
            <person name="Kaneko T."/>
            <person name="Yamada M."/>
            <person name="Tabata S."/>
            <person name="Kupfer D.M."/>
            <person name="Najar F.Z."/>
            <person name="Wiley G.B."/>
            <person name="Roe B."/>
            <person name="Binnewies T."/>
            <person name="Ussery D."/>
            <person name="Vereecke D."/>
            <person name="Gevers D."/>
            <person name="Holsters M."/>
            <person name="Oyaizu H."/>
        </authorList>
    </citation>
    <scope>NUCLEOTIDE SEQUENCE [LARGE SCALE GENOMIC DNA]</scope>
    <source>
        <strain evidence="3">ATCC 43989 / DSM 5975 / JCM 20966 / LMG 6465 / NBRC 14845 / NCIMB 13405 / ORS 571</strain>
    </source>
</reference>
<dbReference type="Proteomes" id="UP000000270">
    <property type="component" value="Chromosome"/>
</dbReference>
<gene>
    <name evidence="2" type="ordered locus">AZC_2583</name>
</gene>
<dbReference type="AlphaFoldDB" id="A8IAY9"/>
<reference evidence="2 3" key="3">
    <citation type="journal article" date="2008" name="BMC Genomics">
        <title>The genome of the versatile nitrogen fixer Azorhizobium caulinodans ORS571.</title>
        <authorList>
            <person name="Lee KB."/>
            <person name="Backer P.D."/>
            <person name="Aono T."/>
            <person name="Liu CT."/>
            <person name="Suzuki S."/>
            <person name="Suzuki T."/>
            <person name="Kaneko T."/>
            <person name="Yamada M."/>
            <person name="Tabata S."/>
            <person name="Kupfer D.M."/>
            <person name="Najar F.Z."/>
            <person name="Wiley G.B."/>
            <person name="Roe B."/>
            <person name="Binnewies T.T."/>
            <person name="Ussery D.W."/>
            <person name="D'Haeze W."/>
            <person name="Herder J.D."/>
            <person name="Gevers D."/>
            <person name="Vereecke D."/>
            <person name="Holsters M."/>
            <person name="Oyaizu H."/>
        </authorList>
    </citation>
    <scope>NUCLEOTIDE SEQUENCE [LARGE SCALE GENOMIC DNA]</scope>
    <source>
        <strain evidence="3">ATCC 43989 / DSM 5975 / JCM 20966 / LMG 6465 / NBRC 14845 / NCIMB 13405 / ORS 571</strain>
    </source>
</reference>
<organism evidence="2 3">
    <name type="scientific">Azorhizobium caulinodans (strain ATCC 43989 / DSM 5975 / JCM 20966 / LMG 6465 / NBRC 14845 / NCIMB 13405 / ORS 571)</name>
    <dbReference type="NCBI Taxonomy" id="438753"/>
    <lineage>
        <taxon>Bacteria</taxon>
        <taxon>Pseudomonadati</taxon>
        <taxon>Pseudomonadota</taxon>
        <taxon>Alphaproteobacteria</taxon>
        <taxon>Hyphomicrobiales</taxon>
        <taxon>Xanthobacteraceae</taxon>
        <taxon>Azorhizobium</taxon>
    </lineage>
</organism>
<sequence length="243" mass="26425">MQAQPGARPYDTVRVVRAGVFEISLASRQGPGRENNEDAVFSNPETGVHLVADGVGGLPYGEVASWEIVQACTAIHAADLSFMDRLEWLEDRLLAANHTLYQAGMTAPQAFTMASTVVAAQVEDDRAGLFWAGDSRAYLRHHGRLLQLTTDHVELRDRRRLVTRLVGATPDPELDFRIVQIDPGARLLLCTDGIFDAVPPEVIGATLDLERRDLATALLEAADCYSGRDDATAIVLRHVGGTP</sequence>
<dbReference type="STRING" id="438753.AZC_2583"/>
<reference evidence="2 3" key="4">
    <citation type="journal article" date="2009" name="Appl. Environ. Microbiol.">
        <title>Comparative genome-wide transcriptional profiling of Azorhizobium caulinodans ORS571 grown under free-living and symbiotic conditions.</title>
        <authorList>
            <person name="Tsukada S."/>
            <person name="Aono T."/>
            <person name="Akiba N."/>
            <person name="Lee KB."/>
            <person name="Liu CT."/>
            <person name="Toyazaki H."/>
            <person name="Oyaizu H."/>
        </authorList>
    </citation>
    <scope>NUCLEOTIDE SEQUENCE [LARGE SCALE GENOMIC DNA]</scope>
    <source>
        <strain evidence="3">ATCC 43989 / DSM 5975 / JCM 20966 / LMG 6465 / NBRC 14845 / NCIMB 13405 / ORS 571</strain>
    </source>
</reference>
<feature type="domain" description="PPM-type phosphatase" evidence="1">
    <location>
        <begin position="22"/>
        <end position="238"/>
    </location>
</feature>
<evidence type="ECO:0000313" key="3">
    <source>
        <dbReference type="Proteomes" id="UP000000270"/>
    </source>
</evidence>
<dbReference type="InterPro" id="IPR001932">
    <property type="entry name" value="PPM-type_phosphatase-like_dom"/>
</dbReference>
<evidence type="ECO:0000259" key="1">
    <source>
        <dbReference type="PROSITE" id="PS51746"/>
    </source>
</evidence>
<keyword evidence="3" id="KW-1185">Reference proteome</keyword>
<dbReference type="Pfam" id="PF13672">
    <property type="entry name" value="PP2C_2"/>
    <property type="match status" value="1"/>
</dbReference>
<dbReference type="EMBL" id="AP009384">
    <property type="protein sequence ID" value="BAF88581.1"/>
    <property type="molecule type" value="Genomic_DNA"/>
</dbReference>
<proteinExistence type="predicted"/>
<protein>
    <submittedName>
        <fullName evidence="2">Serine/threonine protein phosphatase</fullName>
    </submittedName>
</protein>
<name>A8IAY9_AZOC5</name>
<dbReference type="SMART" id="SM00332">
    <property type="entry name" value="PP2Cc"/>
    <property type="match status" value="1"/>
</dbReference>
<evidence type="ECO:0000313" key="2">
    <source>
        <dbReference type="EMBL" id="BAF88581.1"/>
    </source>
</evidence>
<dbReference type="Gene3D" id="3.60.40.10">
    <property type="entry name" value="PPM-type phosphatase domain"/>
    <property type="match status" value="1"/>
</dbReference>
<dbReference type="PROSITE" id="PS51746">
    <property type="entry name" value="PPM_2"/>
    <property type="match status" value="1"/>
</dbReference>